<sequence length="145" mass="16183">MQRNNGGGGHLFFNFGDPFRGFGGFGSFAGPMNLTSSLFIGRDPFDDPFFTRPSGGRFGSSFFSPGGSPFADMNSPAFIEDQPPEPMKSRGFIIEELNSDEEKEESGKEKNKNPRKHCRLISGAYVEDPDDAAEEKRNKRLQYRK</sequence>
<comment type="similarity">
    <text evidence="2">Belongs to the MLF family.</text>
</comment>
<evidence type="ECO:0000256" key="4">
    <source>
        <dbReference type="ARBA" id="ARBA00022553"/>
    </source>
</evidence>
<evidence type="ECO:0000256" key="5">
    <source>
        <dbReference type="SAM" id="MobiDB-lite"/>
    </source>
</evidence>
<keyword evidence="3" id="KW-0963">Cytoplasm</keyword>
<evidence type="ECO:0000313" key="6">
    <source>
        <dbReference type="EMBL" id="GKV38133.1"/>
    </source>
</evidence>
<evidence type="ECO:0000256" key="1">
    <source>
        <dbReference type="ARBA" id="ARBA00004496"/>
    </source>
</evidence>
<name>A0AAV5LMT3_9ROSI</name>
<evidence type="ECO:0000313" key="7">
    <source>
        <dbReference type="Proteomes" id="UP001054252"/>
    </source>
</evidence>
<evidence type="ECO:0000256" key="2">
    <source>
        <dbReference type="ARBA" id="ARBA00008332"/>
    </source>
</evidence>
<dbReference type="EMBL" id="BPVZ01000126">
    <property type="protein sequence ID" value="GKV38133.1"/>
    <property type="molecule type" value="Genomic_DNA"/>
</dbReference>
<proteinExistence type="inferred from homology"/>
<reference evidence="6 7" key="1">
    <citation type="journal article" date="2021" name="Commun. Biol.">
        <title>The genome of Shorea leprosula (Dipterocarpaceae) highlights the ecological relevance of drought in aseasonal tropical rainforests.</title>
        <authorList>
            <person name="Ng K.K.S."/>
            <person name="Kobayashi M.J."/>
            <person name="Fawcett J.A."/>
            <person name="Hatakeyama M."/>
            <person name="Paape T."/>
            <person name="Ng C.H."/>
            <person name="Ang C.C."/>
            <person name="Tnah L.H."/>
            <person name="Lee C.T."/>
            <person name="Nishiyama T."/>
            <person name="Sese J."/>
            <person name="O'Brien M.J."/>
            <person name="Copetti D."/>
            <person name="Mohd Noor M.I."/>
            <person name="Ong R.C."/>
            <person name="Putra M."/>
            <person name="Sireger I.Z."/>
            <person name="Indrioko S."/>
            <person name="Kosugi Y."/>
            <person name="Izuno A."/>
            <person name="Isagi Y."/>
            <person name="Lee S.L."/>
            <person name="Shimizu K.K."/>
        </authorList>
    </citation>
    <scope>NUCLEOTIDE SEQUENCE [LARGE SCALE GENOMIC DNA]</scope>
    <source>
        <strain evidence="6">214</strain>
    </source>
</reference>
<dbReference type="InterPro" id="IPR019376">
    <property type="entry name" value="Myeloid_leukemia_factor"/>
</dbReference>
<organism evidence="6 7">
    <name type="scientific">Rubroshorea leprosula</name>
    <dbReference type="NCBI Taxonomy" id="152421"/>
    <lineage>
        <taxon>Eukaryota</taxon>
        <taxon>Viridiplantae</taxon>
        <taxon>Streptophyta</taxon>
        <taxon>Embryophyta</taxon>
        <taxon>Tracheophyta</taxon>
        <taxon>Spermatophyta</taxon>
        <taxon>Magnoliopsida</taxon>
        <taxon>eudicotyledons</taxon>
        <taxon>Gunneridae</taxon>
        <taxon>Pentapetalae</taxon>
        <taxon>rosids</taxon>
        <taxon>malvids</taxon>
        <taxon>Malvales</taxon>
        <taxon>Dipterocarpaceae</taxon>
        <taxon>Rubroshorea</taxon>
    </lineage>
</organism>
<dbReference type="AlphaFoldDB" id="A0AAV5LMT3"/>
<keyword evidence="4" id="KW-0597">Phosphoprotein</keyword>
<comment type="caution">
    <text evidence="6">The sequence shown here is derived from an EMBL/GenBank/DDBJ whole genome shotgun (WGS) entry which is preliminary data.</text>
</comment>
<protein>
    <submittedName>
        <fullName evidence="6">Uncharacterized protein</fullName>
    </submittedName>
</protein>
<evidence type="ECO:0000256" key="3">
    <source>
        <dbReference type="ARBA" id="ARBA00022490"/>
    </source>
</evidence>
<dbReference type="PANTHER" id="PTHR13105">
    <property type="entry name" value="MYELOID LEUKEMIA FACTOR"/>
    <property type="match status" value="1"/>
</dbReference>
<keyword evidence="7" id="KW-1185">Reference proteome</keyword>
<dbReference type="GO" id="GO:0005737">
    <property type="term" value="C:cytoplasm"/>
    <property type="evidence" value="ECO:0007669"/>
    <property type="project" value="UniProtKB-SubCell"/>
</dbReference>
<comment type="subcellular location">
    <subcellularLocation>
        <location evidence="1">Cytoplasm</location>
    </subcellularLocation>
</comment>
<feature type="region of interest" description="Disordered" evidence="5">
    <location>
        <begin position="94"/>
        <end position="145"/>
    </location>
</feature>
<gene>
    <name evidence="6" type="ORF">SLEP1_g46078</name>
</gene>
<dbReference type="Proteomes" id="UP001054252">
    <property type="component" value="Unassembled WGS sequence"/>
</dbReference>
<accession>A0AAV5LMT3</accession>